<sequence>MNEVVDNVLAPNGVSNRCLVNEVTLDDVDRVPPGHVIETVVVAHNHTDAVATLKKFGHKATPDIAGSTRH</sequence>
<gene>
    <name evidence="1" type="ORF">UFOPK2158_00166</name>
</gene>
<dbReference type="AlphaFoldDB" id="A0A6J6JF94"/>
<accession>A0A6J6JF94</accession>
<proteinExistence type="predicted"/>
<dbReference type="EMBL" id="CAEZVY010000010">
    <property type="protein sequence ID" value="CAB4635660.1"/>
    <property type="molecule type" value="Genomic_DNA"/>
</dbReference>
<reference evidence="1" key="1">
    <citation type="submission" date="2020-05" db="EMBL/GenBank/DDBJ databases">
        <authorList>
            <person name="Chiriac C."/>
            <person name="Salcher M."/>
            <person name="Ghai R."/>
            <person name="Kavagutti S V."/>
        </authorList>
    </citation>
    <scope>NUCLEOTIDE SEQUENCE</scope>
</reference>
<protein>
    <submittedName>
        <fullName evidence="1">Unannotated protein</fullName>
    </submittedName>
</protein>
<evidence type="ECO:0000313" key="1">
    <source>
        <dbReference type="EMBL" id="CAB4635660.1"/>
    </source>
</evidence>
<organism evidence="1">
    <name type="scientific">freshwater metagenome</name>
    <dbReference type="NCBI Taxonomy" id="449393"/>
    <lineage>
        <taxon>unclassified sequences</taxon>
        <taxon>metagenomes</taxon>
        <taxon>ecological metagenomes</taxon>
    </lineage>
</organism>
<name>A0A6J6JF94_9ZZZZ</name>